<comment type="caution">
    <text evidence="2">The sequence shown here is derived from an EMBL/GenBank/DDBJ whole genome shotgun (WGS) entry which is preliminary data.</text>
</comment>
<evidence type="ECO:0000256" key="1">
    <source>
        <dbReference type="SAM" id="MobiDB-lite"/>
    </source>
</evidence>
<feature type="region of interest" description="Disordered" evidence="1">
    <location>
        <begin position="158"/>
        <end position="220"/>
    </location>
</feature>
<organism evidence="2 3">
    <name type="scientific">Saccharata proteae CBS 121410</name>
    <dbReference type="NCBI Taxonomy" id="1314787"/>
    <lineage>
        <taxon>Eukaryota</taxon>
        <taxon>Fungi</taxon>
        <taxon>Dikarya</taxon>
        <taxon>Ascomycota</taxon>
        <taxon>Pezizomycotina</taxon>
        <taxon>Dothideomycetes</taxon>
        <taxon>Dothideomycetes incertae sedis</taxon>
        <taxon>Botryosphaeriales</taxon>
        <taxon>Saccharataceae</taxon>
        <taxon>Saccharata</taxon>
    </lineage>
</organism>
<dbReference type="InterPro" id="IPR035213">
    <property type="entry name" value="DUF5321"/>
</dbReference>
<evidence type="ECO:0000313" key="3">
    <source>
        <dbReference type="Proteomes" id="UP000799776"/>
    </source>
</evidence>
<dbReference type="Proteomes" id="UP000799776">
    <property type="component" value="Unassembled WGS sequence"/>
</dbReference>
<evidence type="ECO:0000313" key="2">
    <source>
        <dbReference type="EMBL" id="KAF2084308.1"/>
    </source>
</evidence>
<feature type="compositionally biased region" description="Basic residues" evidence="1">
    <location>
        <begin position="7"/>
        <end position="16"/>
    </location>
</feature>
<gene>
    <name evidence="2" type="ORF">K490DRAFT_49468</name>
</gene>
<name>A0A9P4HQX3_9PEZI</name>
<feature type="region of interest" description="Disordered" evidence="1">
    <location>
        <begin position="1"/>
        <end position="36"/>
    </location>
</feature>
<sequence>MRALTRTLHRSTHHPRPQCLASASTPSSNSRRHASTEALPRVAQSSFWHAIVPRFLRPSPTPTNAPRLSRWQRWRPANWSPATTYIMLAMVVGSNAINFLQLRRETADFQRKADAKIALLKEVIERIGRGEDVDVERILGTGVEEKEREWEEALKEIEEEDKTWQSRKRRKAAAAEPQESASGGSDSKAVAASIPEAKPASGSGTKEEDSAERTGPVGFY</sequence>
<reference evidence="2" key="1">
    <citation type="journal article" date="2020" name="Stud. Mycol.">
        <title>101 Dothideomycetes genomes: a test case for predicting lifestyles and emergence of pathogens.</title>
        <authorList>
            <person name="Haridas S."/>
            <person name="Albert R."/>
            <person name="Binder M."/>
            <person name="Bloem J."/>
            <person name="Labutti K."/>
            <person name="Salamov A."/>
            <person name="Andreopoulos B."/>
            <person name="Baker S."/>
            <person name="Barry K."/>
            <person name="Bills G."/>
            <person name="Bluhm B."/>
            <person name="Cannon C."/>
            <person name="Castanera R."/>
            <person name="Culley D."/>
            <person name="Daum C."/>
            <person name="Ezra D."/>
            <person name="Gonzalez J."/>
            <person name="Henrissat B."/>
            <person name="Kuo A."/>
            <person name="Liang C."/>
            <person name="Lipzen A."/>
            <person name="Lutzoni F."/>
            <person name="Magnuson J."/>
            <person name="Mondo S."/>
            <person name="Nolan M."/>
            <person name="Ohm R."/>
            <person name="Pangilinan J."/>
            <person name="Park H.-J."/>
            <person name="Ramirez L."/>
            <person name="Alfaro M."/>
            <person name="Sun H."/>
            <person name="Tritt A."/>
            <person name="Yoshinaga Y."/>
            <person name="Zwiers L.-H."/>
            <person name="Turgeon B."/>
            <person name="Goodwin S."/>
            <person name="Spatafora J."/>
            <person name="Crous P."/>
            <person name="Grigoriev I."/>
        </authorList>
    </citation>
    <scope>NUCLEOTIDE SEQUENCE</scope>
    <source>
        <strain evidence="2">CBS 121410</strain>
    </source>
</reference>
<proteinExistence type="predicted"/>
<accession>A0A9P4HQX3</accession>
<dbReference type="OrthoDB" id="2253354at2759"/>
<keyword evidence="3" id="KW-1185">Reference proteome</keyword>
<dbReference type="Pfam" id="PF17254">
    <property type="entry name" value="DUF5321"/>
    <property type="match status" value="1"/>
</dbReference>
<dbReference type="EMBL" id="ML978743">
    <property type="protein sequence ID" value="KAF2084308.1"/>
    <property type="molecule type" value="Genomic_DNA"/>
</dbReference>
<protein>
    <submittedName>
        <fullName evidence="2">Uncharacterized protein</fullName>
    </submittedName>
</protein>
<dbReference type="AlphaFoldDB" id="A0A9P4HQX3"/>